<keyword evidence="1" id="KW-1133">Transmembrane helix</keyword>
<keyword evidence="1" id="KW-0472">Membrane</keyword>
<sequence length="72" mass="8048">MSSRILSYVSSSRVILKLPLLMAKLLACVLQDESVEDLEDDRDACSTCEKVILGKFFGYFFFFLGFSGRLGA</sequence>
<feature type="transmembrane region" description="Helical" evidence="1">
    <location>
        <begin position="51"/>
        <end position="71"/>
    </location>
</feature>
<dbReference type="EMBL" id="KZ613476">
    <property type="protein sequence ID" value="PMD23081.1"/>
    <property type="molecule type" value="Genomic_DNA"/>
</dbReference>
<keyword evidence="3" id="KW-1185">Reference proteome</keyword>
<evidence type="ECO:0000313" key="3">
    <source>
        <dbReference type="Proteomes" id="UP000235672"/>
    </source>
</evidence>
<evidence type="ECO:0000256" key="1">
    <source>
        <dbReference type="SAM" id="Phobius"/>
    </source>
</evidence>
<name>A0A2J6QA03_9HELO</name>
<dbReference type="AlphaFoldDB" id="A0A2J6QA03"/>
<evidence type="ECO:0000313" key="2">
    <source>
        <dbReference type="EMBL" id="PMD23081.1"/>
    </source>
</evidence>
<gene>
    <name evidence="2" type="ORF">NA56DRAFT_644652</name>
</gene>
<accession>A0A2J6QA03</accession>
<keyword evidence="1" id="KW-0812">Transmembrane</keyword>
<protein>
    <submittedName>
        <fullName evidence="2">Uncharacterized protein</fullName>
    </submittedName>
</protein>
<reference evidence="2 3" key="1">
    <citation type="submission" date="2016-05" db="EMBL/GenBank/DDBJ databases">
        <title>A degradative enzymes factory behind the ericoid mycorrhizal symbiosis.</title>
        <authorList>
            <consortium name="DOE Joint Genome Institute"/>
            <person name="Martino E."/>
            <person name="Morin E."/>
            <person name="Grelet G."/>
            <person name="Kuo A."/>
            <person name="Kohler A."/>
            <person name="Daghino S."/>
            <person name="Barry K."/>
            <person name="Choi C."/>
            <person name="Cichocki N."/>
            <person name="Clum A."/>
            <person name="Copeland A."/>
            <person name="Hainaut M."/>
            <person name="Haridas S."/>
            <person name="Labutti K."/>
            <person name="Lindquist E."/>
            <person name="Lipzen A."/>
            <person name="Khouja H.-R."/>
            <person name="Murat C."/>
            <person name="Ohm R."/>
            <person name="Olson A."/>
            <person name="Spatafora J."/>
            <person name="Veneault-Fourrey C."/>
            <person name="Henrissat B."/>
            <person name="Grigoriev I."/>
            <person name="Martin F."/>
            <person name="Perotto S."/>
        </authorList>
    </citation>
    <scope>NUCLEOTIDE SEQUENCE [LARGE SCALE GENOMIC DNA]</scope>
    <source>
        <strain evidence="2 3">UAMH 7357</strain>
    </source>
</reference>
<proteinExistence type="predicted"/>
<dbReference type="Proteomes" id="UP000235672">
    <property type="component" value="Unassembled WGS sequence"/>
</dbReference>
<organism evidence="2 3">
    <name type="scientific">Hyaloscypha hepaticicola</name>
    <dbReference type="NCBI Taxonomy" id="2082293"/>
    <lineage>
        <taxon>Eukaryota</taxon>
        <taxon>Fungi</taxon>
        <taxon>Dikarya</taxon>
        <taxon>Ascomycota</taxon>
        <taxon>Pezizomycotina</taxon>
        <taxon>Leotiomycetes</taxon>
        <taxon>Helotiales</taxon>
        <taxon>Hyaloscyphaceae</taxon>
        <taxon>Hyaloscypha</taxon>
    </lineage>
</organism>